<name>A0A0G3EL40_9BURK</name>
<comment type="subcellular location">
    <subcellularLocation>
        <location evidence="2">Cell membrane</location>
        <topology evidence="2">Lipid-anchor</topology>
    </subcellularLocation>
</comment>
<dbReference type="NCBIfam" id="TIGR01845">
    <property type="entry name" value="outer_NodT"/>
    <property type="match status" value="1"/>
</dbReference>
<dbReference type="KEGG" id="ptx:ABW99_05010"/>
<feature type="compositionally biased region" description="Pro residues" evidence="3">
    <location>
        <begin position="491"/>
        <end position="502"/>
    </location>
</feature>
<dbReference type="AlphaFoldDB" id="A0A0G3EL40"/>
<dbReference type="Gene3D" id="2.20.200.10">
    <property type="entry name" value="Outer membrane efflux proteins (OEP)"/>
    <property type="match status" value="1"/>
</dbReference>
<reference evidence="5" key="1">
    <citation type="submission" date="2015-06" db="EMBL/GenBank/DDBJ databases">
        <authorList>
            <person name="Lim Y.L."/>
            <person name="Ee R."/>
            <person name="Yong D."/>
            <person name="How K.Y."/>
            <person name="Yin W.F."/>
            <person name="Chan K.G."/>
        </authorList>
    </citation>
    <scope>NUCLEOTIDE SEQUENCE [LARGE SCALE GENOMIC DNA]</scope>
    <source>
        <strain evidence="5">DSM 25325</strain>
    </source>
</reference>
<protein>
    <submittedName>
        <fullName evidence="4">RND transporter</fullName>
    </submittedName>
</protein>
<keyword evidence="2" id="KW-0472">Membrane</keyword>
<dbReference type="Proteomes" id="UP000036700">
    <property type="component" value="Chromosome"/>
</dbReference>
<dbReference type="InterPro" id="IPR010131">
    <property type="entry name" value="MdtP/NodT-like"/>
</dbReference>
<evidence type="ECO:0000256" key="3">
    <source>
        <dbReference type="SAM" id="MobiDB-lite"/>
    </source>
</evidence>
<dbReference type="PROSITE" id="PS51257">
    <property type="entry name" value="PROKAR_LIPOPROTEIN"/>
    <property type="match status" value="1"/>
</dbReference>
<evidence type="ECO:0000313" key="4">
    <source>
        <dbReference type="EMBL" id="AKJ67680.1"/>
    </source>
</evidence>
<keyword evidence="2" id="KW-0812">Transmembrane</keyword>
<dbReference type="RefSeq" id="WP_047213364.1">
    <property type="nucleotide sequence ID" value="NZ_CP011568.3"/>
</dbReference>
<dbReference type="OrthoDB" id="9770517at2"/>
<organism evidence="4 5">
    <name type="scientific">Pandoraea thiooxydans</name>
    <dbReference type="NCBI Taxonomy" id="445709"/>
    <lineage>
        <taxon>Bacteria</taxon>
        <taxon>Pseudomonadati</taxon>
        <taxon>Pseudomonadota</taxon>
        <taxon>Betaproteobacteria</taxon>
        <taxon>Burkholderiales</taxon>
        <taxon>Burkholderiaceae</taxon>
        <taxon>Pandoraea</taxon>
    </lineage>
</organism>
<dbReference type="PATRIC" id="fig|445709.3.peg.1076"/>
<dbReference type="GO" id="GO:0005886">
    <property type="term" value="C:plasma membrane"/>
    <property type="evidence" value="ECO:0007669"/>
    <property type="project" value="UniProtKB-SubCell"/>
</dbReference>
<proteinExistence type="inferred from homology"/>
<accession>A0A0G3EL40</accession>
<evidence type="ECO:0000313" key="5">
    <source>
        <dbReference type="Proteomes" id="UP000036700"/>
    </source>
</evidence>
<dbReference type="GO" id="GO:0015562">
    <property type="term" value="F:efflux transmembrane transporter activity"/>
    <property type="evidence" value="ECO:0007669"/>
    <property type="project" value="InterPro"/>
</dbReference>
<dbReference type="Pfam" id="PF02321">
    <property type="entry name" value="OEP"/>
    <property type="match status" value="2"/>
</dbReference>
<keyword evidence="5" id="KW-1185">Reference proteome</keyword>
<dbReference type="Gene3D" id="1.20.1600.10">
    <property type="entry name" value="Outer membrane efflux proteins (OEP)"/>
    <property type="match status" value="1"/>
</dbReference>
<dbReference type="EMBL" id="CP011568">
    <property type="protein sequence ID" value="AKJ67680.1"/>
    <property type="molecule type" value="Genomic_DNA"/>
</dbReference>
<gene>
    <name evidence="4" type="ORF">ABW99_05010</name>
</gene>
<comment type="similarity">
    <text evidence="1 2">Belongs to the outer membrane factor (OMF) (TC 1.B.17) family.</text>
</comment>
<feature type="region of interest" description="Disordered" evidence="3">
    <location>
        <begin position="482"/>
        <end position="512"/>
    </location>
</feature>
<evidence type="ECO:0000256" key="1">
    <source>
        <dbReference type="ARBA" id="ARBA00007613"/>
    </source>
</evidence>
<evidence type="ECO:0000256" key="2">
    <source>
        <dbReference type="RuleBase" id="RU362097"/>
    </source>
</evidence>
<dbReference type="STRING" id="445709.ABW99_05010"/>
<dbReference type="SUPFAM" id="SSF56954">
    <property type="entry name" value="Outer membrane efflux proteins (OEP)"/>
    <property type="match status" value="1"/>
</dbReference>
<dbReference type="InterPro" id="IPR003423">
    <property type="entry name" value="OMP_efflux"/>
</dbReference>
<dbReference type="PANTHER" id="PTHR30203">
    <property type="entry name" value="OUTER MEMBRANE CATION EFFLUX PROTEIN"/>
    <property type="match status" value="1"/>
</dbReference>
<keyword evidence="2" id="KW-0564">Palmitate</keyword>
<dbReference type="PANTHER" id="PTHR30203:SF32">
    <property type="entry name" value="CATION EFFLUX SYSTEM PROTEIN CUSC"/>
    <property type="match status" value="1"/>
</dbReference>
<keyword evidence="2" id="KW-0449">Lipoprotein</keyword>
<sequence>MHKSCLSLLLAGTLAACSLEPRYQRPAAPVPQAWPNGPAYRIKPMGEPPGAPGSVPTASRAAADIGWQQFFVDPHLKQLISLALANNRDLRIAVLNIQKARAQYGIQRAVQFPTINASGGEISQRLPGSLRAPGQPALVNEYTAGIGFNAFELDFFGRVRSLKHAALQSYLATEAAQRSVQISLVAQVADAYLTLQADQALLKLSQDTLQSQQHASTLVSRSKRAGALANLDMQRVQTQVDSAQVAVERYTRQVAQDRNALQLLIGGPLPADLPQTGTFAEQPAFETLPAGLPSDLLERRPDIIEAEHRLEAANANIGAARAAFFPSITLTGALGLASTSLASLFSAGMAWTFAPQISVPIFDAGSNQAKLDVVKVQKRIEVATYEKAIQTAFREVADDLAARGTLTRQVAAQQDLVKAARKTYDLSNLRFRGGLDDYYIVLDSQRSLFSAQQDLITMRLAELTNQVNLYKALGGGWSAATPPLAAASAAPPQPPAAAPPATPSSGSMPQPR</sequence>
<keyword evidence="2" id="KW-1134">Transmembrane beta strand</keyword>